<sequence length="326" mass="35278">MPSTDERLTDVQWEAFAAAHPQDSFQLSLPEDITCLWAQVWDFFLDRLGPLSLPEVEEVWLWDTSNTDEAGLFMTVDLSSKLRIASLAFTPTSLYTTTDRREVPQGPQVAREVIDSLLGMRARLIAEAQKDRVTRVPGQVAAPRSAFALAELCACHGRAYRLTGDPVTGVTELRVTWPTGDPSGLWSLRAEWAPGHSTTDPFRAEVHRRDPASGKRINEEVRPEQAVDLITGGEAASAAHGIPQGSVNTVTVKGLLQALFEAERECLSPAARLVVAHNGAPDLGDPVTEVTVLPYRTDPGTGQGLLGAAADGHADADPALVLFTER</sequence>
<protein>
    <recommendedName>
        <fullName evidence="3">Phage tail protein</fullName>
    </recommendedName>
</protein>
<keyword evidence="2" id="KW-1185">Reference proteome</keyword>
<evidence type="ECO:0008006" key="3">
    <source>
        <dbReference type="Google" id="ProtNLM"/>
    </source>
</evidence>
<name>A0A975KT49_9ACTN</name>
<proteinExistence type="predicted"/>
<evidence type="ECO:0000313" key="2">
    <source>
        <dbReference type="Proteomes" id="UP000676079"/>
    </source>
</evidence>
<organism evidence="1 2">
    <name type="scientific">Nocardiopsis changdeensis</name>
    <dbReference type="NCBI Taxonomy" id="2831969"/>
    <lineage>
        <taxon>Bacteria</taxon>
        <taxon>Bacillati</taxon>
        <taxon>Actinomycetota</taxon>
        <taxon>Actinomycetes</taxon>
        <taxon>Streptosporangiales</taxon>
        <taxon>Nocardiopsidaceae</taxon>
        <taxon>Nocardiopsis</taxon>
    </lineage>
</organism>
<reference evidence="2" key="1">
    <citation type="submission" date="2021-05" db="EMBL/GenBank/DDBJ databases">
        <title>Direct Submission.</title>
        <authorList>
            <person name="Li K."/>
            <person name="Gao J."/>
        </authorList>
    </citation>
    <scope>NUCLEOTIDE SEQUENCE [LARGE SCALE GENOMIC DNA]</scope>
    <source>
        <strain evidence="2">Mg02</strain>
        <plasmid evidence="2">unnamed4</plasmid>
    </source>
</reference>
<accession>A0A975KT49</accession>
<dbReference type="EMBL" id="CP074136">
    <property type="protein sequence ID" value="QUX26525.1"/>
    <property type="molecule type" value="Genomic_DNA"/>
</dbReference>
<evidence type="ECO:0000313" key="1">
    <source>
        <dbReference type="EMBL" id="QUX26525.1"/>
    </source>
</evidence>
<geneLocation type="plasmid" evidence="1 2">
    <name>unnamed4</name>
</geneLocation>
<keyword evidence="1" id="KW-0614">Plasmid</keyword>
<gene>
    <name evidence="1" type="ORF">KGD84_33035</name>
</gene>
<dbReference type="RefSeq" id="WP_220565951.1">
    <property type="nucleotide sequence ID" value="NZ_CP074136.1"/>
</dbReference>
<dbReference type="Proteomes" id="UP000676079">
    <property type="component" value="Plasmid unnamed4"/>
</dbReference>